<reference evidence="2" key="1">
    <citation type="submission" date="2016-12" db="EMBL/GenBank/DDBJ databases">
        <title>Draft Genome Sequences od Carboxydothermus pertinax and islandicus, Hydrogenogenic Carboxydotrophic Bacteria.</title>
        <authorList>
            <person name="Fukuyama Y."/>
            <person name="Ohmae K."/>
            <person name="Yoneda Y."/>
            <person name="Yoshida T."/>
            <person name="Sako Y."/>
        </authorList>
    </citation>
    <scope>NUCLEOTIDE SEQUENCE [LARGE SCALE GENOMIC DNA]</scope>
    <source>
        <strain evidence="2">SET</strain>
    </source>
</reference>
<protein>
    <submittedName>
        <fullName evidence="1">Uncharacterized protein</fullName>
    </submittedName>
</protein>
<dbReference type="OrthoDB" id="8910972at2"/>
<accession>A0A1L8D128</accession>
<dbReference type="Proteomes" id="UP000187338">
    <property type="component" value="Unassembled WGS sequence"/>
</dbReference>
<dbReference type="STRING" id="661089.ciss_07770"/>
<evidence type="ECO:0000313" key="1">
    <source>
        <dbReference type="EMBL" id="GAV24844.1"/>
    </source>
</evidence>
<dbReference type="SUPFAM" id="SSF52540">
    <property type="entry name" value="P-loop containing nucleoside triphosphate hydrolases"/>
    <property type="match status" value="1"/>
</dbReference>
<dbReference type="AlphaFoldDB" id="A0A1L8D128"/>
<name>A0A1L8D128_9THEO</name>
<evidence type="ECO:0000313" key="2">
    <source>
        <dbReference type="Proteomes" id="UP000187338"/>
    </source>
</evidence>
<gene>
    <name evidence="1" type="ORF">ciss_07770</name>
</gene>
<dbReference type="SUPFAM" id="SSF48371">
    <property type="entry name" value="ARM repeat"/>
    <property type="match status" value="1"/>
</dbReference>
<dbReference type="EMBL" id="BDJL01000019">
    <property type="protein sequence ID" value="GAV24844.1"/>
    <property type="molecule type" value="Genomic_DNA"/>
</dbReference>
<dbReference type="RefSeq" id="WP_075865029.1">
    <property type="nucleotide sequence ID" value="NZ_BDJL01000019.1"/>
</dbReference>
<proteinExistence type="predicted"/>
<keyword evidence="2" id="KW-1185">Reference proteome</keyword>
<dbReference type="InterPro" id="IPR016024">
    <property type="entry name" value="ARM-type_fold"/>
</dbReference>
<comment type="caution">
    <text evidence="1">The sequence shown here is derived from an EMBL/GenBank/DDBJ whole genome shotgun (WGS) entry which is preliminary data.</text>
</comment>
<dbReference type="InterPro" id="IPR027417">
    <property type="entry name" value="P-loop_NTPase"/>
</dbReference>
<sequence>MLWEINAFDVIHIGRTPGGECFSEFIDALICAQATISGFPICEIRTNLRTNIPDGGVDTEVCQPIPIDWTGWLKDTPTIWQYKATEAKNIFLKSNLRKEINKNYVTLLLKKGYAYRLCICDDMSAPEKQEWEEYITQLIREIEPNAPKAKILTASDLARWANCFPTIISYYFRPNLLSSCLHIEAWGNNITNLTPEYVFVPTWANVREKIMQHVNFKNEIPDAVLPIFGEAGVGKTRLVYECLVNLKNAKFLVAYTDDEKKANELARLLANDSNLFAILVADECGIEARMRLNELLRGSRNRVRVIAIDNSSERHFWYTPEIWLEKIPEEILMEILEKNYPEVPVLRRRAYAALAKGFVRLAADLCRNDGLIAGIGNVEPIFPHIRDYLSKRLSNSELMVLQALSLVTKVGMKGDLTHQLDDLNELIKISSQELKEVANKLHDGPGFVSKAGRFFYVTPEIIAQVGFDLAWKQWASDDPQKFLESIPQSLLEGFLKRVAKSASDTVRQTVADFFRKWANGITPRDLVSIETVDRFVTLVEMDPHTYLPTLRRIIEKGTREELFAIKGDSIAGRWGPRRSLVWLMERIAAFPEHFEDAERILLKLSLAETELRIGNNATNIWKQLFRIFLSGTAIPFLERLKKLEERIFADDREVSFLALEALDGIFTPFSARVLGPPIVAGRIPPEEWQPKTYSERKDCLDAATNLLKKIANSSFPIIQKKALEIAIKHTRFLLTSGYLSSLKTLFSSEVLDDQMRVEIIGQIQEFLHFDCKSEHKKGCPLSQNYIDEVRQWLRLLKLTDFHGRIVTIVGGDPWQHSILGDEGEWRTELHSVAIECLKYPKKLIQEIVWLCSPNAKSSAFLGEEIGKLDKDAKYLNLILDSAYRFNTANFAGGYVRGLLTAFPKHLNKVNDWIDKIQNLNPKLAYELALAGGEFTKPLQRTLQLVDELKLSAAYLQEFLRGVGQRPLLIEEFEQIFVRLIRASESGDGSAIRVGIRLVAYRLKDEEKDEEASILQHQRIYSMVWRLMEITAKDGGGESYWWTRILEILTNYEPDRAIGIAVTGLISDNFMHRKECEKFLIDLGPKYPETVMDRVGAIALDSKNGSRFFIDIYRNLIQSIPAPIIMDWIQMHGVEAARRIARHLPIPFIDDEGKAVVPPLTEFVLEKFEDDERVFREFCIGVHGIQIYTGDIALQHRKEEEIARKFLNHPLRRIREWAQVEIENACRNAEYWLQINDEFGIE</sequence>
<organism evidence="1 2">
    <name type="scientific">Carboxydothermus islandicus</name>
    <dbReference type="NCBI Taxonomy" id="661089"/>
    <lineage>
        <taxon>Bacteria</taxon>
        <taxon>Bacillati</taxon>
        <taxon>Bacillota</taxon>
        <taxon>Clostridia</taxon>
        <taxon>Thermoanaerobacterales</taxon>
        <taxon>Thermoanaerobacteraceae</taxon>
        <taxon>Carboxydothermus</taxon>
    </lineage>
</organism>